<evidence type="ECO:0000259" key="4">
    <source>
        <dbReference type="PROSITE" id="PS51071"/>
    </source>
</evidence>
<evidence type="ECO:0000259" key="5">
    <source>
        <dbReference type="PROSITE" id="PS51464"/>
    </source>
</evidence>
<keyword evidence="1" id="KW-0805">Transcription regulation</keyword>
<dbReference type="Pfam" id="PF01418">
    <property type="entry name" value="HTH_6"/>
    <property type="match status" value="1"/>
</dbReference>
<protein>
    <submittedName>
        <fullName evidence="6">SIS domain-containing protein</fullName>
    </submittedName>
</protein>
<dbReference type="InterPro" id="IPR009057">
    <property type="entry name" value="Homeodomain-like_sf"/>
</dbReference>
<dbReference type="Proteomes" id="UP000477402">
    <property type="component" value="Unassembled WGS sequence"/>
</dbReference>
<keyword evidence="2" id="KW-0238">DNA-binding</keyword>
<dbReference type="AlphaFoldDB" id="A0A6B3S8I9"/>
<dbReference type="PROSITE" id="PS51464">
    <property type="entry name" value="SIS"/>
    <property type="match status" value="1"/>
</dbReference>
<dbReference type="EMBL" id="WWDJ01000058">
    <property type="protein sequence ID" value="NEX55766.1"/>
    <property type="molecule type" value="Genomic_DNA"/>
</dbReference>
<dbReference type="Gene3D" id="1.10.10.10">
    <property type="entry name" value="Winged helix-like DNA-binding domain superfamily/Winged helix DNA-binding domain"/>
    <property type="match status" value="1"/>
</dbReference>
<proteinExistence type="predicted"/>
<evidence type="ECO:0000256" key="3">
    <source>
        <dbReference type="ARBA" id="ARBA00023163"/>
    </source>
</evidence>
<comment type="caution">
    <text evidence="6">The sequence shown here is derived from an EMBL/GenBank/DDBJ whole genome shotgun (WGS) entry which is preliminary data.</text>
</comment>
<gene>
    <name evidence="6" type="ORF">GTP08_08730</name>
</gene>
<dbReference type="InterPro" id="IPR000281">
    <property type="entry name" value="HTH_RpiR"/>
</dbReference>
<sequence length="247" mass="27336">MSIFGKLDFTSLTPTEKAIYNYLQDHIKEIPSSSIRQISAGSYAGTASVMRLIHKMNYKSFNDFKNFVKQTQKDNEPSSDFFNSLSIDIYPSNLLQKLEALTEMILHSENILFFGVGASGATATLATRYLANLGVPGVFSLQDASWPIAKQLQNVADTLVIILSVSGETSEVLEAMAGMRKNADTKIAVITANPSSEAALLSDLFISYQINEWHVNFSDDMTSQIPAMFISEKLAKAVYKRLKELIK</sequence>
<dbReference type="InterPro" id="IPR036388">
    <property type="entry name" value="WH-like_DNA-bd_sf"/>
</dbReference>
<dbReference type="GO" id="GO:1901135">
    <property type="term" value="P:carbohydrate derivative metabolic process"/>
    <property type="evidence" value="ECO:0007669"/>
    <property type="project" value="InterPro"/>
</dbReference>
<evidence type="ECO:0000313" key="6">
    <source>
        <dbReference type="EMBL" id="NEX55766.1"/>
    </source>
</evidence>
<dbReference type="GO" id="GO:0097367">
    <property type="term" value="F:carbohydrate derivative binding"/>
    <property type="evidence" value="ECO:0007669"/>
    <property type="project" value="InterPro"/>
</dbReference>
<dbReference type="PANTHER" id="PTHR30514">
    <property type="entry name" value="GLUCOKINASE"/>
    <property type="match status" value="1"/>
</dbReference>
<name>A0A6B3S8I9_9LACT</name>
<accession>A0A6B3S8I9</accession>
<dbReference type="InterPro" id="IPR001347">
    <property type="entry name" value="SIS_dom"/>
</dbReference>
<evidence type="ECO:0000256" key="1">
    <source>
        <dbReference type="ARBA" id="ARBA00023015"/>
    </source>
</evidence>
<dbReference type="PANTHER" id="PTHR30514:SF1">
    <property type="entry name" value="HTH-TYPE TRANSCRIPTIONAL REGULATOR HEXR-RELATED"/>
    <property type="match status" value="1"/>
</dbReference>
<dbReference type="SUPFAM" id="SSF46689">
    <property type="entry name" value="Homeodomain-like"/>
    <property type="match status" value="1"/>
</dbReference>
<organism evidence="6 7">
    <name type="scientific">Lactococcus lactis</name>
    <dbReference type="NCBI Taxonomy" id="1358"/>
    <lineage>
        <taxon>Bacteria</taxon>
        <taxon>Bacillati</taxon>
        <taxon>Bacillota</taxon>
        <taxon>Bacilli</taxon>
        <taxon>Lactobacillales</taxon>
        <taxon>Streptococcaceae</taxon>
        <taxon>Lactococcus</taxon>
    </lineage>
</organism>
<dbReference type="RefSeq" id="WP_038599000.1">
    <property type="nucleotide sequence ID" value="NZ_CABJEC010000004.1"/>
</dbReference>
<dbReference type="GO" id="GO:0003700">
    <property type="term" value="F:DNA-binding transcription factor activity"/>
    <property type="evidence" value="ECO:0007669"/>
    <property type="project" value="InterPro"/>
</dbReference>
<dbReference type="PROSITE" id="PS51071">
    <property type="entry name" value="HTH_RPIR"/>
    <property type="match status" value="1"/>
</dbReference>
<dbReference type="InterPro" id="IPR046348">
    <property type="entry name" value="SIS_dom_sf"/>
</dbReference>
<dbReference type="InterPro" id="IPR035472">
    <property type="entry name" value="RpiR-like_SIS"/>
</dbReference>
<keyword evidence="3" id="KW-0804">Transcription</keyword>
<reference evidence="6 7" key="1">
    <citation type="submission" date="2019-12" db="EMBL/GenBank/DDBJ databases">
        <title>Draft Genome Sequences of L. lactis strains MS22333, MS22334, MS22336, and MS22337, Isolated from Spontaneous Fermented Camel Milk in Ethiopia.</title>
        <authorList>
            <person name="Bragason E."/>
            <person name="Hansen E.B."/>
            <person name="Guya M.E."/>
            <person name="Berhe T."/>
        </authorList>
    </citation>
    <scope>NUCLEOTIDE SEQUENCE [LARGE SCALE GENOMIC DNA]</scope>
    <source>
        <strain evidence="6 7">MS22336</strain>
    </source>
</reference>
<feature type="domain" description="HTH rpiR-type" evidence="4">
    <location>
        <begin position="1"/>
        <end position="75"/>
    </location>
</feature>
<dbReference type="InterPro" id="IPR047640">
    <property type="entry name" value="RpiR-like"/>
</dbReference>
<dbReference type="SUPFAM" id="SSF53697">
    <property type="entry name" value="SIS domain"/>
    <property type="match status" value="1"/>
</dbReference>
<evidence type="ECO:0000313" key="7">
    <source>
        <dbReference type="Proteomes" id="UP000477402"/>
    </source>
</evidence>
<dbReference type="GO" id="GO:0003677">
    <property type="term" value="F:DNA binding"/>
    <property type="evidence" value="ECO:0007669"/>
    <property type="project" value="UniProtKB-KW"/>
</dbReference>
<dbReference type="Pfam" id="PF01380">
    <property type="entry name" value="SIS"/>
    <property type="match status" value="1"/>
</dbReference>
<dbReference type="Gene3D" id="3.40.50.10490">
    <property type="entry name" value="Glucose-6-phosphate isomerase like protein, domain 1"/>
    <property type="match status" value="1"/>
</dbReference>
<evidence type="ECO:0000256" key="2">
    <source>
        <dbReference type="ARBA" id="ARBA00023125"/>
    </source>
</evidence>
<dbReference type="KEGG" id="llj:LG36_0295"/>
<dbReference type="CDD" id="cd05013">
    <property type="entry name" value="SIS_RpiR"/>
    <property type="match status" value="1"/>
</dbReference>
<feature type="domain" description="SIS" evidence="5">
    <location>
        <begin position="101"/>
        <end position="244"/>
    </location>
</feature>